<dbReference type="EMBL" id="CP003283">
    <property type="protein sequence ID" value="AFL96481.1"/>
    <property type="molecule type" value="Genomic_DNA"/>
</dbReference>
<dbReference type="KEGG" id="orh:Ornrh_0259"/>
<dbReference type="HOGENOM" id="CLU_3313742_0_0_10"/>
<gene>
    <name evidence="1" type="ordered locus">Ornrh_0259</name>
</gene>
<reference evidence="1 2" key="1">
    <citation type="submission" date="2012-06" db="EMBL/GenBank/DDBJ databases">
        <title>The complete genome of Ornithobacterium rhinotracheale DSM 15997.</title>
        <authorList>
            <consortium name="US DOE Joint Genome Institute (JGI-PGF)"/>
            <person name="Lucas S."/>
            <person name="Copeland A."/>
            <person name="Lapidus A."/>
            <person name="Goodwin L."/>
            <person name="Pitluck S."/>
            <person name="Peters L."/>
            <person name="Mikhailova N."/>
            <person name="Teshima H."/>
            <person name="Kyrpides N."/>
            <person name="Mavromatis K."/>
            <person name="Pagani I."/>
            <person name="Ivanova N."/>
            <person name="Ovchinnikova G."/>
            <person name="Zeytun A."/>
            <person name="Detter J.C."/>
            <person name="Han C."/>
            <person name="Land M."/>
            <person name="Hauser L."/>
            <person name="Markowitz V."/>
            <person name="Cheng J.-F."/>
            <person name="Hugenholtz P."/>
            <person name="Woyke T."/>
            <person name="Wu D."/>
            <person name="Lang E."/>
            <person name="Kopitz M."/>
            <person name="Brambilla E."/>
            <person name="Klenk H.-P."/>
            <person name="Eisen J.A."/>
        </authorList>
    </citation>
    <scope>NUCLEOTIDE SEQUENCE [LARGE SCALE GENOMIC DNA]</scope>
    <source>
        <strain evidence="2">ATCC 51463 / DSM 15997 / CCUG 23171 / LMG 9086</strain>
    </source>
</reference>
<name>I3ZXP7_ORNRL</name>
<organism evidence="1 2">
    <name type="scientific">Ornithobacterium rhinotracheale (strain ATCC 51463 / DSM 15997 / CCUG 23171 / CIP 104009 / LMG 9086)</name>
    <dbReference type="NCBI Taxonomy" id="867902"/>
    <lineage>
        <taxon>Bacteria</taxon>
        <taxon>Pseudomonadati</taxon>
        <taxon>Bacteroidota</taxon>
        <taxon>Flavobacteriia</taxon>
        <taxon>Flavobacteriales</taxon>
        <taxon>Weeksellaceae</taxon>
        <taxon>Ornithobacterium</taxon>
    </lineage>
</organism>
<evidence type="ECO:0000313" key="2">
    <source>
        <dbReference type="Proteomes" id="UP000006051"/>
    </source>
</evidence>
<accession>I3ZXP7</accession>
<evidence type="ECO:0000313" key="1">
    <source>
        <dbReference type="EMBL" id="AFL96481.1"/>
    </source>
</evidence>
<proteinExistence type="predicted"/>
<protein>
    <submittedName>
        <fullName evidence="1">Uncharacterized protein</fullName>
    </submittedName>
</protein>
<dbReference type="AlphaFoldDB" id="I3ZXP7"/>
<dbReference type="Proteomes" id="UP000006051">
    <property type="component" value="Chromosome"/>
</dbReference>
<keyword evidence="2" id="KW-1185">Reference proteome</keyword>
<sequence>MPKENISPELLKSWQSKLEEITKNSKIEFEIKTLEEFIK</sequence>
<dbReference type="STRING" id="867902.Ornrh_0259"/>